<sequence length="478" mass="52105">MNGRYYELRPSAQRPRQTLPAFAEKNLHIARAGARGMVTGWTWRRAVWKTERRDQDQQLQCPEGVPDYLPPTSAEFVAVRDGLVATARLAGYGHIELPVFEETALFARGVGESTDVVSKEMWTFADRNGESFTLRPEGTAGVMRAVIEHNLDRGQLPVKLCYAGPFFRYERPQKGRYRQLQQVGVEAIGIDDPALDAEVIAIADAGFRGLGLDGFRLEITSLGDETCRPQYRELLQDFLLELPLDEETKRRAQINPLRVLDDKRPEVKEMTAGAPLMIDHLSESAKAHFEQVLGHLDALGVPYVVNPRMVRGLDYYTKTTFEFVHDGLGAQSGIGGGGRYDGLMAELGGQPLSGIGFGIGVDRTVLALEAEGKSAVTGPRIQVYGVPLGDVAKQRLVVIAAELRKAGIRTDLAYGGRGMKGAMKAADKSGAQLALVLGDREVAEGQIGLKNLATGEQRQIPLDEAVAQVATALAGQQD</sequence>
<dbReference type="PIRSF" id="PIRSF001549">
    <property type="entry name" value="His-tRNA_synth"/>
    <property type="match status" value="1"/>
</dbReference>
<evidence type="ECO:0000259" key="12">
    <source>
        <dbReference type="PROSITE" id="PS50862"/>
    </source>
</evidence>
<name>A0ABC9YXQ2_9NOCA</name>
<dbReference type="EC" id="6.1.1.21" evidence="10"/>
<evidence type="ECO:0000256" key="5">
    <source>
        <dbReference type="ARBA" id="ARBA00022741"/>
    </source>
</evidence>
<dbReference type="GO" id="GO:0004821">
    <property type="term" value="F:histidine-tRNA ligase activity"/>
    <property type="evidence" value="ECO:0007669"/>
    <property type="project" value="UniProtKB-UniRule"/>
</dbReference>
<feature type="binding site" evidence="11">
    <location>
        <position position="186"/>
    </location>
    <ligand>
        <name>L-histidine</name>
        <dbReference type="ChEBI" id="CHEBI:57595"/>
    </ligand>
</feature>
<evidence type="ECO:0000256" key="7">
    <source>
        <dbReference type="ARBA" id="ARBA00022917"/>
    </source>
</evidence>
<dbReference type="Gene3D" id="3.40.50.800">
    <property type="entry name" value="Anticodon-binding domain"/>
    <property type="match status" value="1"/>
</dbReference>
<feature type="domain" description="Aminoacyl-transfer RNA synthetases class-II family profile" evidence="12">
    <location>
        <begin position="78"/>
        <end position="379"/>
    </location>
</feature>
<evidence type="ECO:0000313" key="13">
    <source>
        <dbReference type="EMBL" id="GAP30334.1"/>
    </source>
</evidence>
<dbReference type="SUPFAM" id="SSF52954">
    <property type="entry name" value="Class II aaRS ABD-related"/>
    <property type="match status" value="1"/>
</dbReference>
<feature type="binding site" evidence="11">
    <location>
        <position position="182"/>
    </location>
    <ligand>
        <name>L-histidine</name>
        <dbReference type="ChEBI" id="CHEBI:57595"/>
    </ligand>
</feature>
<evidence type="ECO:0000256" key="10">
    <source>
        <dbReference type="HAMAP-Rule" id="MF_00127"/>
    </source>
</evidence>
<evidence type="ECO:0000256" key="1">
    <source>
        <dbReference type="ARBA" id="ARBA00008226"/>
    </source>
</evidence>
<dbReference type="Proteomes" id="UP000037179">
    <property type="component" value="Unassembled WGS sequence"/>
</dbReference>
<evidence type="ECO:0000313" key="14">
    <source>
        <dbReference type="Proteomes" id="UP000037179"/>
    </source>
</evidence>
<dbReference type="InterPro" id="IPR033656">
    <property type="entry name" value="HisRS_anticodon"/>
</dbReference>
<feature type="binding site" evidence="11">
    <location>
        <begin position="137"/>
        <end position="139"/>
    </location>
    <ligand>
        <name>L-histidine</name>
        <dbReference type="ChEBI" id="CHEBI:57595"/>
    </ligand>
</feature>
<dbReference type="GO" id="GO:0006427">
    <property type="term" value="P:histidyl-tRNA aminoacylation"/>
    <property type="evidence" value="ECO:0007669"/>
    <property type="project" value="UniProtKB-UniRule"/>
</dbReference>
<dbReference type="InterPro" id="IPR045864">
    <property type="entry name" value="aa-tRNA-synth_II/BPL/LPL"/>
</dbReference>
<dbReference type="Gene3D" id="3.30.930.10">
    <property type="entry name" value="Bira Bifunctional Protein, Domain 2"/>
    <property type="match status" value="1"/>
</dbReference>
<dbReference type="Pfam" id="PF03129">
    <property type="entry name" value="HGTP_anticodon"/>
    <property type="match status" value="1"/>
</dbReference>
<dbReference type="InterPro" id="IPR041715">
    <property type="entry name" value="HisRS-like_core"/>
</dbReference>
<feature type="binding site" evidence="11">
    <location>
        <position position="168"/>
    </location>
    <ligand>
        <name>L-histidine</name>
        <dbReference type="ChEBI" id="CHEBI:57595"/>
    </ligand>
</feature>
<keyword evidence="4 10" id="KW-0436">Ligase</keyword>
<dbReference type="HAMAP" id="MF_00127">
    <property type="entry name" value="His_tRNA_synth"/>
    <property type="match status" value="1"/>
</dbReference>
<comment type="catalytic activity">
    <reaction evidence="9 10">
        <text>tRNA(His) + L-histidine + ATP = L-histidyl-tRNA(His) + AMP + diphosphate + H(+)</text>
        <dbReference type="Rhea" id="RHEA:17313"/>
        <dbReference type="Rhea" id="RHEA-COMP:9665"/>
        <dbReference type="Rhea" id="RHEA-COMP:9689"/>
        <dbReference type="ChEBI" id="CHEBI:15378"/>
        <dbReference type="ChEBI" id="CHEBI:30616"/>
        <dbReference type="ChEBI" id="CHEBI:33019"/>
        <dbReference type="ChEBI" id="CHEBI:57595"/>
        <dbReference type="ChEBI" id="CHEBI:78442"/>
        <dbReference type="ChEBI" id="CHEBI:78527"/>
        <dbReference type="ChEBI" id="CHEBI:456215"/>
        <dbReference type="EC" id="6.1.1.21"/>
    </reaction>
</comment>
<feature type="binding site" evidence="11">
    <location>
        <position position="311"/>
    </location>
    <ligand>
        <name>L-histidine</name>
        <dbReference type="ChEBI" id="CHEBI:57595"/>
    </ligand>
</feature>
<dbReference type="InterPro" id="IPR004516">
    <property type="entry name" value="HisRS/HisZ"/>
</dbReference>
<keyword evidence="6 10" id="KW-0067">ATP-binding</keyword>
<dbReference type="InterPro" id="IPR015807">
    <property type="entry name" value="His-tRNA-ligase"/>
</dbReference>
<evidence type="ECO:0000256" key="2">
    <source>
        <dbReference type="ARBA" id="ARBA00011738"/>
    </source>
</evidence>
<evidence type="ECO:0000256" key="4">
    <source>
        <dbReference type="ARBA" id="ARBA00022598"/>
    </source>
</evidence>
<dbReference type="InterPro" id="IPR036621">
    <property type="entry name" value="Anticodon-bd_dom_sf"/>
</dbReference>
<evidence type="ECO:0000256" key="9">
    <source>
        <dbReference type="ARBA" id="ARBA00047639"/>
    </source>
</evidence>
<dbReference type="GO" id="GO:0005524">
    <property type="term" value="F:ATP binding"/>
    <property type="evidence" value="ECO:0007669"/>
    <property type="project" value="UniProtKB-UniRule"/>
</dbReference>
<keyword evidence="5 10" id="KW-0547">Nucleotide-binding</keyword>
<comment type="subunit">
    <text evidence="2 10">Homodimer.</text>
</comment>
<keyword evidence="3 10" id="KW-0963">Cytoplasm</keyword>
<dbReference type="CDD" id="cd00773">
    <property type="entry name" value="HisRS-like_core"/>
    <property type="match status" value="1"/>
</dbReference>
<keyword evidence="8 10" id="KW-0030">Aminoacyl-tRNA synthetase</keyword>
<gene>
    <name evidence="10" type="primary">hisS</name>
    <name evidence="13" type="ORF">NSK11_contig00078-0010</name>
</gene>
<evidence type="ECO:0000256" key="6">
    <source>
        <dbReference type="ARBA" id="ARBA00022840"/>
    </source>
</evidence>
<organism evidence="13 14">
    <name type="scientific">Nocardia seriolae</name>
    <dbReference type="NCBI Taxonomy" id="37332"/>
    <lineage>
        <taxon>Bacteria</taxon>
        <taxon>Bacillati</taxon>
        <taxon>Actinomycetota</taxon>
        <taxon>Actinomycetes</taxon>
        <taxon>Mycobacteriales</taxon>
        <taxon>Nocardiaceae</taxon>
        <taxon>Nocardia</taxon>
    </lineage>
</organism>
<dbReference type="SUPFAM" id="SSF55681">
    <property type="entry name" value="Class II aaRS and biotin synthetases"/>
    <property type="match status" value="1"/>
</dbReference>
<dbReference type="EMBL" id="BBYQ01000078">
    <property type="protein sequence ID" value="GAP30334.1"/>
    <property type="molecule type" value="Genomic_DNA"/>
</dbReference>
<dbReference type="InterPro" id="IPR006195">
    <property type="entry name" value="aa-tRNA-synth_II"/>
</dbReference>
<dbReference type="GO" id="GO:0005737">
    <property type="term" value="C:cytoplasm"/>
    <property type="evidence" value="ECO:0007669"/>
    <property type="project" value="UniProtKB-SubCell"/>
</dbReference>
<feature type="binding site" evidence="11">
    <location>
        <begin position="315"/>
        <end position="316"/>
    </location>
    <ligand>
        <name>L-histidine</name>
        <dbReference type="ChEBI" id="CHEBI:57595"/>
    </ligand>
</feature>
<dbReference type="Pfam" id="PF13393">
    <property type="entry name" value="tRNA-synt_His"/>
    <property type="match status" value="1"/>
</dbReference>
<proteinExistence type="inferred from homology"/>
<reference evidence="14" key="1">
    <citation type="submission" date="2015-07" db="EMBL/GenBank/DDBJ databases">
        <title>Nocardia seriolae U-1 whole genome shotgun sequence.</title>
        <authorList>
            <person name="Imajoh M."/>
            <person name="Fukumoto Y."/>
            <person name="Sukeda M."/>
            <person name="Yamane J."/>
            <person name="Yamasaki K."/>
            <person name="Shimizu M."/>
            <person name="Ohnishi K."/>
            <person name="Oshima S."/>
        </authorList>
    </citation>
    <scope>NUCLEOTIDE SEQUENCE [LARGE SCALE GENOMIC DNA]</scope>
    <source>
        <strain evidence="14">U-1</strain>
    </source>
</reference>
<dbReference type="NCBIfam" id="TIGR00442">
    <property type="entry name" value="hisS"/>
    <property type="match status" value="1"/>
</dbReference>
<dbReference type="PANTHER" id="PTHR43707">
    <property type="entry name" value="HISTIDYL-TRNA SYNTHETASE"/>
    <property type="match status" value="1"/>
</dbReference>
<comment type="caution">
    <text evidence="13">The sequence shown here is derived from an EMBL/GenBank/DDBJ whole genome shotgun (WGS) entry which is preliminary data.</text>
</comment>
<evidence type="ECO:0000256" key="8">
    <source>
        <dbReference type="ARBA" id="ARBA00023146"/>
    </source>
</evidence>
<comment type="similarity">
    <text evidence="1 10">Belongs to the class-II aminoacyl-tRNA synthetase family.</text>
</comment>
<accession>A0ABC9YXQ2</accession>
<comment type="subcellular location">
    <subcellularLocation>
        <location evidence="10">Cytoplasm</location>
    </subcellularLocation>
</comment>
<keyword evidence="14" id="KW-1185">Reference proteome</keyword>
<dbReference type="PROSITE" id="PS50862">
    <property type="entry name" value="AA_TRNA_LIGASE_II"/>
    <property type="match status" value="1"/>
</dbReference>
<reference evidence="13 14" key="2">
    <citation type="journal article" date="2016" name="Genome Announc.">
        <title>Draft Genome Sequence of Erythromycin- and Oxytetracycline-Sensitive Nocardia seriolae Strain U-1 (NBRC 110359).</title>
        <authorList>
            <person name="Imajoh M."/>
            <person name="Sukeda M."/>
            <person name="Shimizu M."/>
            <person name="Yamane J."/>
            <person name="Ohnishi K."/>
            <person name="Oshima S."/>
        </authorList>
    </citation>
    <scope>NUCLEOTIDE SEQUENCE [LARGE SCALE GENOMIC DNA]</scope>
    <source>
        <strain evidence="13 14">U-1</strain>
    </source>
</reference>
<dbReference type="AlphaFoldDB" id="A0ABC9YXQ2"/>
<dbReference type="CDD" id="cd00859">
    <property type="entry name" value="HisRS_anticodon"/>
    <property type="match status" value="1"/>
</dbReference>
<protein>
    <recommendedName>
        <fullName evidence="10">Histidine--tRNA ligase</fullName>
        <ecNumber evidence="10">6.1.1.21</ecNumber>
    </recommendedName>
    <alternativeName>
        <fullName evidence="10">Histidyl-tRNA synthetase</fullName>
        <shortName evidence="10">HisRS</shortName>
    </alternativeName>
</protein>
<evidence type="ECO:0000256" key="11">
    <source>
        <dbReference type="PIRSR" id="PIRSR001549-1"/>
    </source>
</evidence>
<evidence type="ECO:0000256" key="3">
    <source>
        <dbReference type="ARBA" id="ARBA00022490"/>
    </source>
</evidence>
<dbReference type="PANTHER" id="PTHR43707:SF1">
    <property type="entry name" value="HISTIDINE--TRNA LIGASE, MITOCHONDRIAL-RELATED"/>
    <property type="match status" value="1"/>
</dbReference>
<dbReference type="InterPro" id="IPR004154">
    <property type="entry name" value="Anticodon-bd"/>
</dbReference>
<keyword evidence="7 10" id="KW-0648">Protein biosynthesis</keyword>